<evidence type="ECO:0000313" key="5">
    <source>
        <dbReference type="Proteomes" id="UP000004816"/>
    </source>
</evidence>
<dbReference type="OrthoDB" id="9799454at2"/>
<dbReference type="PROSITE" id="PS51371">
    <property type="entry name" value="CBS"/>
    <property type="match status" value="2"/>
</dbReference>
<evidence type="ECO:0000256" key="1">
    <source>
        <dbReference type="ARBA" id="ARBA00023122"/>
    </source>
</evidence>
<dbReference type="PANTHER" id="PTHR43080:SF2">
    <property type="entry name" value="CBS DOMAIN-CONTAINING PROTEIN"/>
    <property type="match status" value="1"/>
</dbReference>
<keyword evidence="1 2" id="KW-0129">CBS domain</keyword>
<feature type="domain" description="CBS" evidence="3">
    <location>
        <begin position="7"/>
        <end position="63"/>
    </location>
</feature>
<dbReference type="InterPro" id="IPR046342">
    <property type="entry name" value="CBS_dom_sf"/>
</dbReference>
<dbReference type="STRING" id="679197.HMPREF9336_01709"/>
<feature type="domain" description="CBS" evidence="3">
    <location>
        <begin position="73"/>
        <end position="129"/>
    </location>
</feature>
<dbReference type="RefSeq" id="WP_007469422.1">
    <property type="nucleotide sequence ID" value="NZ_KI391953.1"/>
</dbReference>
<evidence type="ECO:0000313" key="4">
    <source>
        <dbReference type="EMBL" id="EFV13420.1"/>
    </source>
</evidence>
<evidence type="ECO:0000256" key="2">
    <source>
        <dbReference type="PROSITE-ProRule" id="PRU00703"/>
    </source>
</evidence>
<dbReference type="AlphaFoldDB" id="E5XQD7"/>
<dbReference type="Proteomes" id="UP000004816">
    <property type="component" value="Unassembled WGS sequence"/>
</dbReference>
<dbReference type="HOGENOM" id="CLU_040681_1_0_11"/>
<dbReference type="Gene3D" id="3.10.580.10">
    <property type="entry name" value="CBS-domain"/>
    <property type="match status" value="1"/>
</dbReference>
<dbReference type="SUPFAM" id="SSF54631">
    <property type="entry name" value="CBS-domain pair"/>
    <property type="match status" value="1"/>
</dbReference>
<organism evidence="4 5">
    <name type="scientific">Segniliparus rugosus (strain ATCC BAA-974 / DSM 45345 / CCUG 50838 / CIP 108380 / JCM 13579 / CDC 945)</name>
    <dbReference type="NCBI Taxonomy" id="679197"/>
    <lineage>
        <taxon>Bacteria</taxon>
        <taxon>Bacillati</taxon>
        <taxon>Actinomycetota</taxon>
        <taxon>Actinomycetes</taxon>
        <taxon>Mycobacteriales</taxon>
        <taxon>Segniliparaceae</taxon>
        <taxon>Segniliparus</taxon>
    </lineage>
</organism>
<dbReference type="eggNOG" id="COG2905">
    <property type="taxonomic scope" value="Bacteria"/>
</dbReference>
<dbReference type="Pfam" id="PF00571">
    <property type="entry name" value="CBS"/>
    <property type="match status" value="2"/>
</dbReference>
<protein>
    <recommendedName>
        <fullName evidence="3">CBS domain-containing protein</fullName>
    </recommendedName>
</protein>
<name>E5XQD7_SEGRC</name>
<dbReference type="InterPro" id="IPR051257">
    <property type="entry name" value="Diverse_CBS-Domain"/>
</dbReference>
<accession>E5XQD7</accession>
<sequence length="205" mass="21777">MRAQDIMTTPVVTVTQDTSIHAATALLARRGFTSVPVLDKDERLVGMVGERELMRAQASLSTSPVVSTVESAMRRQSTGLSPWSPPAEMAAMMADDGARSVPVLQDAHVVGIVTRRDLLKALARDEQEILGDIRDRLACYAQAERWVVEVRDGKVSVEGDISDVEDPVVVAGLIDSVPGVTGVSLVNTVSGSLENTKTGGGLPLD</sequence>
<dbReference type="PANTHER" id="PTHR43080">
    <property type="entry name" value="CBS DOMAIN-CONTAINING PROTEIN CBSX3, MITOCHONDRIAL"/>
    <property type="match status" value="1"/>
</dbReference>
<dbReference type="InterPro" id="IPR000644">
    <property type="entry name" value="CBS_dom"/>
</dbReference>
<keyword evidence="5" id="KW-1185">Reference proteome</keyword>
<reference evidence="4 5" key="1">
    <citation type="journal article" date="2011" name="Stand. Genomic Sci.">
        <title>High quality draft genome sequence of Segniliparus rugosus CDC 945(T)= (ATCC BAA-974(T)).</title>
        <authorList>
            <person name="Earl A.M."/>
            <person name="Desjardins C.A."/>
            <person name="Fitzgerald M.G."/>
            <person name="Arachchi H.M."/>
            <person name="Zeng Q."/>
            <person name="Mehta T."/>
            <person name="Griggs A."/>
            <person name="Birren B.W."/>
            <person name="Toney N.C."/>
            <person name="Carr J."/>
            <person name="Posey J."/>
            <person name="Butler W.R."/>
        </authorList>
    </citation>
    <scope>NUCLEOTIDE SEQUENCE [LARGE SCALE GENOMIC DNA]</scope>
    <source>
        <strain evidence="5">ATCC BAA-974 / DSM 45345 / CCUG 50838 / CIP 108380 / JCM 13579 / CDC 945</strain>
    </source>
</reference>
<comment type="caution">
    <text evidence="4">The sequence shown here is derived from an EMBL/GenBank/DDBJ whole genome shotgun (WGS) entry which is preliminary data.</text>
</comment>
<dbReference type="SMART" id="SM00116">
    <property type="entry name" value="CBS"/>
    <property type="match status" value="2"/>
</dbReference>
<evidence type="ECO:0000259" key="3">
    <source>
        <dbReference type="PROSITE" id="PS51371"/>
    </source>
</evidence>
<gene>
    <name evidence="4" type="ORF">HMPREF9336_01709</name>
</gene>
<proteinExistence type="predicted"/>
<dbReference type="EMBL" id="ACZI02000002">
    <property type="protein sequence ID" value="EFV13420.1"/>
    <property type="molecule type" value="Genomic_DNA"/>
</dbReference>